<protein>
    <submittedName>
        <fullName evidence="9">Drug/metabolite transporter permease</fullName>
    </submittedName>
</protein>
<dbReference type="PANTHER" id="PTHR22911">
    <property type="entry name" value="ACYL-MALONYL CONDENSING ENZYME-RELATED"/>
    <property type="match status" value="1"/>
</dbReference>
<comment type="subcellular location">
    <subcellularLocation>
        <location evidence="1">Cell membrane</location>
        <topology evidence="1">Multi-pass membrane protein</topology>
    </subcellularLocation>
</comment>
<name>A0A1Y1CTD0_ECOLX</name>
<evidence type="ECO:0000256" key="5">
    <source>
        <dbReference type="ARBA" id="ARBA00022989"/>
    </source>
</evidence>
<evidence type="ECO:0000256" key="7">
    <source>
        <dbReference type="SAM" id="Phobius"/>
    </source>
</evidence>
<keyword evidence="4 7" id="KW-0812">Transmembrane</keyword>
<keyword evidence="9" id="KW-0614">Plasmid</keyword>
<reference evidence="9" key="2">
    <citation type="journal article" date="2019" name="Antimicrob. Agents Chemother.">
        <title>Spreading Patterns of NDM-Producing Enterobacteriaceae in Clinical and Environmental Settings in Yangon, Myanmar.</title>
        <authorList>
            <person name="Sugawara Y."/>
            <person name="Akeda Y."/>
            <person name="Hagiya H."/>
            <person name="Sakamoto N."/>
            <person name="Takeuchi D."/>
            <person name="Shanmugakani R.K."/>
            <person name="Motooka D."/>
            <person name="Nishi I."/>
            <person name="Zin K.N."/>
            <person name="Aye M.M."/>
            <person name="Myint T."/>
            <person name="Tomono K."/>
            <person name="Hamada S."/>
        </authorList>
    </citation>
    <scope>NUCLEOTIDE SEQUENCE</scope>
    <source>
        <strain evidence="9">M216</strain>
        <plasmid evidence="9">pM216_AC2</plasmid>
    </source>
</reference>
<dbReference type="SUPFAM" id="SSF103481">
    <property type="entry name" value="Multidrug resistance efflux transporter EmrE"/>
    <property type="match status" value="2"/>
</dbReference>
<feature type="domain" description="EamA" evidence="8">
    <location>
        <begin position="157"/>
        <end position="288"/>
    </location>
</feature>
<evidence type="ECO:0000256" key="4">
    <source>
        <dbReference type="ARBA" id="ARBA00022692"/>
    </source>
</evidence>
<feature type="transmembrane region" description="Helical" evidence="7">
    <location>
        <begin position="153"/>
        <end position="176"/>
    </location>
</feature>
<evidence type="ECO:0000259" key="8">
    <source>
        <dbReference type="Pfam" id="PF00892"/>
    </source>
</evidence>
<keyword evidence="3" id="KW-1003">Cell membrane</keyword>
<feature type="transmembrane region" description="Helical" evidence="7">
    <location>
        <begin position="34"/>
        <end position="54"/>
    </location>
</feature>
<accession>A0A1Y1CTD0</accession>
<keyword evidence="6 7" id="KW-0472">Membrane</keyword>
<feature type="domain" description="EamA" evidence="8">
    <location>
        <begin position="7"/>
        <end position="139"/>
    </location>
</feature>
<geneLocation type="plasmid" evidence="9">
    <name>pM216_AC2</name>
</geneLocation>
<feature type="transmembrane region" description="Helical" evidence="7">
    <location>
        <begin position="122"/>
        <end position="141"/>
    </location>
</feature>
<feature type="transmembrane region" description="Helical" evidence="7">
    <location>
        <begin position="249"/>
        <end position="269"/>
    </location>
</feature>
<evidence type="ECO:0000256" key="1">
    <source>
        <dbReference type="ARBA" id="ARBA00004651"/>
    </source>
</evidence>
<dbReference type="InterPro" id="IPR037185">
    <property type="entry name" value="EmrE-like"/>
</dbReference>
<keyword evidence="5 7" id="KW-1133">Transmembrane helix</keyword>
<dbReference type="Pfam" id="PF00892">
    <property type="entry name" value="EamA"/>
    <property type="match status" value="2"/>
</dbReference>
<dbReference type="PANTHER" id="PTHR22911:SF79">
    <property type="entry name" value="MOBA-LIKE NTP TRANSFERASE DOMAIN-CONTAINING PROTEIN"/>
    <property type="match status" value="1"/>
</dbReference>
<dbReference type="EMBL" id="AP018145">
    <property type="protein sequence ID" value="BAX83707.1"/>
    <property type="molecule type" value="Genomic_DNA"/>
</dbReference>
<evidence type="ECO:0000256" key="2">
    <source>
        <dbReference type="ARBA" id="ARBA00007362"/>
    </source>
</evidence>
<feature type="transmembrane region" description="Helical" evidence="7">
    <location>
        <begin position="90"/>
        <end position="110"/>
    </location>
</feature>
<dbReference type="GO" id="GO:0005886">
    <property type="term" value="C:plasma membrane"/>
    <property type="evidence" value="ECO:0007669"/>
    <property type="project" value="UniProtKB-SubCell"/>
</dbReference>
<evidence type="ECO:0000256" key="6">
    <source>
        <dbReference type="ARBA" id="ARBA00023136"/>
    </source>
</evidence>
<evidence type="ECO:0000256" key="3">
    <source>
        <dbReference type="ARBA" id="ARBA00022475"/>
    </source>
</evidence>
<feature type="transmembrane region" description="Helical" evidence="7">
    <location>
        <begin position="219"/>
        <end position="237"/>
    </location>
</feature>
<dbReference type="InterPro" id="IPR000620">
    <property type="entry name" value="EamA_dom"/>
</dbReference>
<feature type="transmembrane region" description="Helical" evidence="7">
    <location>
        <begin position="188"/>
        <end position="207"/>
    </location>
</feature>
<organism evidence="9">
    <name type="scientific">Escherichia coli</name>
    <dbReference type="NCBI Taxonomy" id="562"/>
    <lineage>
        <taxon>Bacteria</taxon>
        <taxon>Pseudomonadati</taxon>
        <taxon>Pseudomonadota</taxon>
        <taxon>Gammaproteobacteria</taxon>
        <taxon>Enterobacterales</taxon>
        <taxon>Enterobacteriaceae</taxon>
        <taxon>Escherichia</taxon>
    </lineage>
</organism>
<dbReference type="AlphaFoldDB" id="A0A1Y1CTD0"/>
<feature type="transmembrane region" description="Helical" evidence="7">
    <location>
        <begin position="275"/>
        <end position="294"/>
    </location>
</feature>
<reference evidence="9" key="1">
    <citation type="journal article" date="2017" name="PLoS ONE">
        <title>Genetic characterization of blaNDM-harboring plasmids in carbapenem-resistant Escherichia coli from Myanmar.</title>
        <authorList>
            <person name="Sugawara Y."/>
            <person name="Akeda Y."/>
            <person name="Sakamoto N."/>
            <person name="Takeuchi D."/>
            <person name="Motooka D."/>
            <person name="Nakamura S."/>
            <person name="Hagiya H."/>
            <person name="Yamamoto N."/>
            <person name="Nishi I."/>
            <person name="Yoshida H."/>
            <person name="Okada K."/>
            <person name="Zin K.N."/>
            <person name="Aye M.M."/>
            <person name="Tomono K."/>
            <person name="Hamada S."/>
        </authorList>
    </citation>
    <scope>NUCLEOTIDE SEQUENCE</scope>
    <source>
        <strain evidence="9">M216</strain>
        <plasmid evidence="9">pM216_AC2</plasmid>
    </source>
</reference>
<proteinExistence type="inferred from homology"/>
<comment type="similarity">
    <text evidence="2">Belongs to the EamA transporter family.</text>
</comment>
<evidence type="ECO:0000313" key="9">
    <source>
        <dbReference type="EMBL" id="BAX83707.1"/>
    </source>
</evidence>
<sequence length="307" mass="32941">MTTRANGMLAIVIASFLWGTTGTAASFAPDISSFAIGAFSMGFGGILLCVNARERLAQDLSRIRKTPLSLMLGSLCVVLYPLAFYTSMRWSGVAIGTVVSIASAPLFAAIIERLFCKKTFSLKWLLSFVFGASGIVLLSIGRAEIDALEADEITQQLGIFLGLIAGLTYAGYSFAVKNMISKGMNSRSAMASLFGIAAIILLPSLFITGKNLFTTVENSMVAIYMAVVPMFLGYLLYGFGLRTIDASTATIITLIEPLIASILAVWIIGEEFKPIGWMGMGLVCVCLLIQSVNVKLKHQNTQLRKVG</sequence>
<feature type="transmembrane region" description="Helical" evidence="7">
    <location>
        <begin position="66"/>
        <end position="84"/>
    </location>
</feature>